<feature type="domain" description="Blue (type 1) copper" evidence="3">
    <location>
        <begin position="62"/>
        <end position="143"/>
    </location>
</feature>
<sequence length="146" mass="15157">MQRRRVLAGLAAVAGSLAGCLGGGSAGGAGGPNDSYGDWFDGVDNYDGEVDRTGESETTVLVGADDGLAFEPAAVRLSPGTTVVWEWTGDGGAHNVQAEGGGFESDLVDDEGHTFEHTFSEPSLVRYVCDPHRDLGMRGGVRVVEE</sequence>
<dbReference type="GO" id="GO:0046872">
    <property type="term" value="F:metal ion binding"/>
    <property type="evidence" value="ECO:0007669"/>
    <property type="project" value="UniProtKB-KW"/>
</dbReference>
<keyword evidence="5" id="KW-1185">Reference proteome</keyword>
<accession>A0ABD6DGC4</accession>
<dbReference type="AlphaFoldDB" id="A0ABD6DGC4"/>
<evidence type="ECO:0000256" key="1">
    <source>
        <dbReference type="ARBA" id="ARBA00022723"/>
    </source>
</evidence>
<dbReference type="Proteomes" id="UP001597034">
    <property type="component" value="Unassembled WGS sequence"/>
</dbReference>
<protein>
    <submittedName>
        <fullName evidence="4">Halocyanin domain-containing protein</fullName>
    </submittedName>
</protein>
<dbReference type="NCBIfam" id="TIGR03102">
    <property type="entry name" value="halo_cynanin"/>
    <property type="match status" value="1"/>
</dbReference>
<dbReference type="PROSITE" id="PS51257">
    <property type="entry name" value="PROKAR_LIPOPROTEIN"/>
    <property type="match status" value="1"/>
</dbReference>
<dbReference type="RefSeq" id="WP_256399529.1">
    <property type="nucleotide sequence ID" value="NZ_JANHJR010000002.1"/>
</dbReference>
<dbReference type="InterPro" id="IPR017533">
    <property type="entry name" value="Halocyanin"/>
</dbReference>
<gene>
    <name evidence="4" type="ORF">ACFSBL_00985</name>
</gene>
<dbReference type="SUPFAM" id="SSF49503">
    <property type="entry name" value="Cupredoxins"/>
    <property type="match status" value="1"/>
</dbReference>
<name>A0ABD6DGC4_9EURY</name>
<dbReference type="InterPro" id="IPR000923">
    <property type="entry name" value="BlueCu_1"/>
</dbReference>
<dbReference type="Gene3D" id="2.60.40.420">
    <property type="entry name" value="Cupredoxins - blue copper proteins"/>
    <property type="match status" value="1"/>
</dbReference>
<organism evidence="4 5">
    <name type="scientific">Haloarchaeobius litoreus</name>
    <dbReference type="NCBI Taxonomy" id="755306"/>
    <lineage>
        <taxon>Archaea</taxon>
        <taxon>Methanobacteriati</taxon>
        <taxon>Methanobacteriota</taxon>
        <taxon>Stenosarchaea group</taxon>
        <taxon>Halobacteria</taxon>
        <taxon>Halobacteriales</taxon>
        <taxon>Halorubellaceae</taxon>
        <taxon>Haloarchaeobius</taxon>
    </lineage>
</organism>
<reference evidence="4 5" key="1">
    <citation type="journal article" date="2019" name="Int. J. Syst. Evol. Microbiol.">
        <title>The Global Catalogue of Microorganisms (GCM) 10K type strain sequencing project: providing services to taxonomists for standard genome sequencing and annotation.</title>
        <authorList>
            <consortium name="The Broad Institute Genomics Platform"/>
            <consortium name="The Broad Institute Genome Sequencing Center for Infectious Disease"/>
            <person name="Wu L."/>
            <person name="Ma J."/>
        </authorList>
    </citation>
    <scope>NUCLEOTIDE SEQUENCE [LARGE SCALE GENOMIC DNA]</scope>
    <source>
        <strain evidence="4 5">CGMCC 1.10390</strain>
    </source>
</reference>
<evidence type="ECO:0000313" key="5">
    <source>
        <dbReference type="Proteomes" id="UP001597034"/>
    </source>
</evidence>
<dbReference type="EMBL" id="JBHUDO010000001">
    <property type="protein sequence ID" value="MFD1644249.1"/>
    <property type="molecule type" value="Genomic_DNA"/>
</dbReference>
<dbReference type="Pfam" id="PF00127">
    <property type="entry name" value="Copper-bind"/>
    <property type="match status" value="1"/>
</dbReference>
<keyword evidence="1" id="KW-0479">Metal-binding</keyword>
<comment type="caution">
    <text evidence="4">The sequence shown here is derived from an EMBL/GenBank/DDBJ whole genome shotgun (WGS) entry which is preliminary data.</text>
</comment>
<evidence type="ECO:0000313" key="4">
    <source>
        <dbReference type="EMBL" id="MFD1644249.1"/>
    </source>
</evidence>
<dbReference type="CDD" id="cd04220">
    <property type="entry name" value="Halocyanin"/>
    <property type="match status" value="1"/>
</dbReference>
<dbReference type="InterPro" id="IPR008972">
    <property type="entry name" value="Cupredoxin"/>
</dbReference>
<proteinExistence type="predicted"/>
<keyword evidence="2" id="KW-0186">Copper</keyword>
<evidence type="ECO:0000259" key="3">
    <source>
        <dbReference type="Pfam" id="PF00127"/>
    </source>
</evidence>
<evidence type="ECO:0000256" key="2">
    <source>
        <dbReference type="ARBA" id="ARBA00023008"/>
    </source>
</evidence>